<dbReference type="EMBL" id="SRLO01000002">
    <property type="protein sequence ID" value="TNN89183.1"/>
    <property type="molecule type" value="Genomic_DNA"/>
</dbReference>
<feature type="transmembrane region" description="Helical" evidence="1">
    <location>
        <begin position="48"/>
        <end position="67"/>
    </location>
</feature>
<feature type="transmembrane region" description="Helical" evidence="1">
    <location>
        <begin position="21"/>
        <end position="42"/>
    </location>
</feature>
<name>A0A4Z2JH54_9TELE</name>
<dbReference type="AlphaFoldDB" id="A0A4Z2JH54"/>
<sequence length="73" mass="8223">MEEGSRLRRSKRESSTNSLWYSCKPPVFVLVSLPVCMVSYGAAWPWPLVGQLVVFGPACPIWSRLSLARKLAR</sequence>
<protein>
    <submittedName>
        <fullName evidence="2">Uncharacterized protein</fullName>
    </submittedName>
</protein>
<comment type="caution">
    <text evidence="2">The sequence shown here is derived from an EMBL/GenBank/DDBJ whole genome shotgun (WGS) entry which is preliminary data.</text>
</comment>
<evidence type="ECO:0000256" key="1">
    <source>
        <dbReference type="SAM" id="Phobius"/>
    </source>
</evidence>
<keyword evidence="1" id="KW-0812">Transmembrane</keyword>
<reference evidence="2 3" key="1">
    <citation type="submission" date="2019-03" db="EMBL/GenBank/DDBJ databases">
        <title>First draft genome of Liparis tanakae, snailfish: a comprehensive survey of snailfish specific genes.</title>
        <authorList>
            <person name="Kim W."/>
            <person name="Song I."/>
            <person name="Jeong J.-H."/>
            <person name="Kim D."/>
            <person name="Kim S."/>
            <person name="Ryu S."/>
            <person name="Song J.Y."/>
            <person name="Lee S.K."/>
        </authorList>
    </citation>
    <scope>NUCLEOTIDE SEQUENCE [LARGE SCALE GENOMIC DNA]</scope>
    <source>
        <tissue evidence="2">Muscle</tissue>
    </source>
</reference>
<keyword evidence="3" id="KW-1185">Reference proteome</keyword>
<gene>
    <name evidence="2" type="ORF">EYF80_000471</name>
</gene>
<keyword evidence="1" id="KW-1133">Transmembrane helix</keyword>
<evidence type="ECO:0000313" key="3">
    <source>
        <dbReference type="Proteomes" id="UP000314294"/>
    </source>
</evidence>
<keyword evidence="1" id="KW-0472">Membrane</keyword>
<organism evidence="2 3">
    <name type="scientific">Liparis tanakae</name>
    <name type="common">Tanaka's snailfish</name>
    <dbReference type="NCBI Taxonomy" id="230148"/>
    <lineage>
        <taxon>Eukaryota</taxon>
        <taxon>Metazoa</taxon>
        <taxon>Chordata</taxon>
        <taxon>Craniata</taxon>
        <taxon>Vertebrata</taxon>
        <taxon>Euteleostomi</taxon>
        <taxon>Actinopterygii</taxon>
        <taxon>Neopterygii</taxon>
        <taxon>Teleostei</taxon>
        <taxon>Neoteleostei</taxon>
        <taxon>Acanthomorphata</taxon>
        <taxon>Eupercaria</taxon>
        <taxon>Perciformes</taxon>
        <taxon>Cottioidei</taxon>
        <taxon>Cottales</taxon>
        <taxon>Liparidae</taxon>
        <taxon>Liparis</taxon>
    </lineage>
</organism>
<dbReference type="Proteomes" id="UP000314294">
    <property type="component" value="Unassembled WGS sequence"/>
</dbReference>
<evidence type="ECO:0000313" key="2">
    <source>
        <dbReference type="EMBL" id="TNN89183.1"/>
    </source>
</evidence>
<proteinExistence type="predicted"/>
<accession>A0A4Z2JH54</accession>